<dbReference type="Proteomes" id="UP001147782">
    <property type="component" value="Unassembled WGS sequence"/>
</dbReference>
<evidence type="ECO:0000259" key="1">
    <source>
        <dbReference type="Pfam" id="PF12770"/>
    </source>
</evidence>
<feature type="domain" description="CHAT" evidence="1">
    <location>
        <begin position="275"/>
        <end position="433"/>
    </location>
</feature>
<dbReference type="AlphaFoldDB" id="A0A9W9S1I0"/>
<evidence type="ECO:0000313" key="2">
    <source>
        <dbReference type="EMBL" id="KAJ5369314.1"/>
    </source>
</evidence>
<reference evidence="2" key="1">
    <citation type="submission" date="2022-11" db="EMBL/GenBank/DDBJ databases">
        <authorList>
            <person name="Petersen C."/>
        </authorList>
    </citation>
    <scope>NUCLEOTIDE SEQUENCE</scope>
    <source>
        <strain evidence="2">IBT 29864</strain>
    </source>
</reference>
<dbReference type="GeneID" id="81441172"/>
<gene>
    <name evidence="2" type="ORF">N7496_009074</name>
</gene>
<organism evidence="2 3">
    <name type="scientific">Penicillium cataractarum</name>
    <dbReference type="NCBI Taxonomy" id="2100454"/>
    <lineage>
        <taxon>Eukaryota</taxon>
        <taxon>Fungi</taxon>
        <taxon>Dikarya</taxon>
        <taxon>Ascomycota</taxon>
        <taxon>Pezizomycotina</taxon>
        <taxon>Eurotiomycetes</taxon>
        <taxon>Eurotiomycetidae</taxon>
        <taxon>Eurotiales</taxon>
        <taxon>Aspergillaceae</taxon>
        <taxon>Penicillium</taxon>
    </lineage>
</organism>
<dbReference type="Pfam" id="PF12770">
    <property type="entry name" value="CHAT"/>
    <property type="match status" value="1"/>
</dbReference>
<proteinExistence type="predicted"/>
<evidence type="ECO:0000313" key="3">
    <source>
        <dbReference type="Proteomes" id="UP001147782"/>
    </source>
</evidence>
<dbReference type="EMBL" id="JAPZBS010000007">
    <property type="protein sequence ID" value="KAJ5369314.1"/>
    <property type="molecule type" value="Genomic_DNA"/>
</dbReference>
<name>A0A9W9S1I0_9EURO</name>
<protein>
    <recommendedName>
        <fullName evidence="1">CHAT domain-containing protein</fullName>
    </recommendedName>
</protein>
<keyword evidence="3" id="KW-1185">Reference proteome</keyword>
<dbReference type="InterPro" id="IPR024983">
    <property type="entry name" value="CHAT_dom"/>
</dbReference>
<comment type="caution">
    <text evidence="2">The sequence shown here is derived from an EMBL/GenBank/DDBJ whole genome shotgun (WGS) entry which is preliminary data.</text>
</comment>
<dbReference type="OrthoDB" id="9991317at2759"/>
<dbReference type="RefSeq" id="XP_056554056.1">
    <property type="nucleotide sequence ID" value="XM_056701993.1"/>
</dbReference>
<accession>A0A9W9S1I0</accession>
<sequence>MGHLLSTRGERTGLIDDLNCALSVYKQGWSCRGAAPSIRIRLGWNAAKMLATRLNWKESSGLLQEAVHLLSAVSPQSLKHTDKQDILASFAGLASMAAATALNAGESACHALQLLEVGRGVIAGLLMELRGDISDLTQQHPDLADELISLREELDSPVDRSTILSSADNGLSWEAQVTRRRDADQKFSETLIKIRAKPGFHNFLLPPTADELMAAVNPDPIVVVNLSAYRCDAFLIERAQIRVLELPNLKIEEVQERVHSLKLSSPIASSDFTSLLEWLWDTVSGPILKVLGFNKPTSDGNWPRVWWIPTGILSQLPLHAAGYHTRGSTETALDRVMSSYASSVKSLIYGRRHHVRQQEGPITDHALPVAMHETPGLSQNQYLPYAKEEVDMLNDICPSLQLRPIKTVRRKDDVLRHLQGCRIFHFAGHGQSDPFQKYTLYLLHQPEL</sequence>
<reference evidence="2" key="2">
    <citation type="journal article" date="2023" name="IMA Fungus">
        <title>Comparative genomic study of the Penicillium genus elucidates a diverse pangenome and 15 lateral gene transfer events.</title>
        <authorList>
            <person name="Petersen C."/>
            <person name="Sorensen T."/>
            <person name="Nielsen M.R."/>
            <person name="Sondergaard T.E."/>
            <person name="Sorensen J.L."/>
            <person name="Fitzpatrick D.A."/>
            <person name="Frisvad J.C."/>
            <person name="Nielsen K.L."/>
        </authorList>
    </citation>
    <scope>NUCLEOTIDE SEQUENCE</scope>
    <source>
        <strain evidence="2">IBT 29864</strain>
    </source>
</reference>